<dbReference type="Pfam" id="PF02153">
    <property type="entry name" value="PDH_N"/>
    <property type="match status" value="1"/>
</dbReference>
<feature type="domain" description="Prephenate/arogenate dehydrogenase" evidence="4">
    <location>
        <begin position="3"/>
        <end position="290"/>
    </location>
</feature>
<dbReference type="SUPFAM" id="SSF51735">
    <property type="entry name" value="NAD(P)-binding Rossmann-fold domains"/>
    <property type="match status" value="1"/>
</dbReference>
<dbReference type="InterPro" id="IPR050812">
    <property type="entry name" value="Preph/Arog_dehydrog"/>
</dbReference>
<dbReference type="Gene3D" id="1.10.3660.10">
    <property type="entry name" value="6-phosphogluconate dehydrogenase C-terminal like domain"/>
    <property type="match status" value="1"/>
</dbReference>
<name>A0A917KB00_9BACL</name>
<gene>
    <name evidence="5" type="ORF">GCM10010885_15770</name>
</gene>
<dbReference type="GO" id="GO:0008977">
    <property type="term" value="F:prephenate dehydrogenase (NAD+) activity"/>
    <property type="evidence" value="ECO:0007669"/>
    <property type="project" value="InterPro"/>
</dbReference>
<organism evidence="5 6">
    <name type="scientific">Alicyclobacillus cellulosilyticus</name>
    <dbReference type="NCBI Taxonomy" id="1003997"/>
    <lineage>
        <taxon>Bacteria</taxon>
        <taxon>Bacillati</taxon>
        <taxon>Bacillota</taxon>
        <taxon>Bacilli</taxon>
        <taxon>Bacillales</taxon>
        <taxon>Alicyclobacillaceae</taxon>
        <taxon>Alicyclobacillus</taxon>
    </lineage>
</organism>
<dbReference type="InterPro" id="IPR008927">
    <property type="entry name" value="6-PGluconate_DH-like_C_sf"/>
</dbReference>
<dbReference type="PANTHER" id="PTHR21363">
    <property type="entry name" value="PREPHENATE DEHYDROGENASE"/>
    <property type="match status" value="1"/>
</dbReference>
<dbReference type="Gene3D" id="3.40.50.720">
    <property type="entry name" value="NAD(P)-binding Rossmann-like Domain"/>
    <property type="match status" value="1"/>
</dbReference>
<evidence type="ECO:0000256" key="3">
    <source>
        <dbReference type="ARBA" id="ARBA00029440"/>
    </source>
</evidence>
<dbReference type="InterPro" id="IPR046825">
    <property type="entry name" value="PDH_C"/>
</dbReference>
<dbReference type="EMBL" id="BMOY01000022">
    <property type="protein sequence ID" value="GGJ07460.1"/>
    <property type="molecule type" value="Genomic_DNA"/>
</dbReference>
<dbReference type="GO" id="GO:0006571">
    <property type="term" value="P:tyrosine biosynthetic process"/>
    <property type="evidence" value="ECO:0007669"/>
    <property type="project" value="InterPro"/>
</dbReference>
<dbReference type="PROSITE" id="PS51176">
    <property type="entry name" value="PDH_ADH"/>
    <property type="match status" value="1"/>
</dbReference>
<evidence type="ECO:0000256" key="2">
    <source>
        <dbReference type="ARBA" id="ARBA00023002"/>
    </source>
</evidence>
<keyword evidence="6" id="KW-1185">Reference proteome</keyword>
<proteinExistence type="inferred from homology"/>
<comment type="caution">
    <text evidence="5">The sequence shown here is derived from an EMBL/GenBank/DDBJ whole genome shotgun (WGS) entry which is preliminary data.</text>
</comment>
<evidence type="ECO:0000313" key="6">
    <source>
        <dbReference type="Proteomes" id="UP000637695"/>
    </source>
</evidence>
<sequence length="295" mass="30657">MAKRVLVIGCGLIGTSFALALRKTFGGQLEVDGVEPHPDHREALRTAGVFRAVYDRLPPAGPSPRYDWAVLAVPVDKAAEMVPAASALAHWVMDVCSLKGPVCAAAREAGVAARFAPTHPMAGKAMGGPSAAEASLFAGQVWLVVEGWPAVSAVLPLLRATGAVIQPVASEREHDLAMAAVSHAIHLVSGAAMLAFHDAEKAAGAGGRWAAWTGPGFRDVTRLAGSPAGFWVATLLANREAVAAQLERVSARLGEFAAALQTGDAGRLASLLESARAVSEAWRRDRDRALSSGEP</sequence>
<dbReference type="InterPro" id="IPR046826">
    <property type="entry name" value="PDH_N"/>
</dbReference>
<dbReference type="Pfam" id="PF20463">
    <property type="entry name" value="PDH_C"/>
    <property type="match status" value="1"/>
</dbReference>
<evidence type="ECO:0000313" key="5">
    <source>
        <dbReference type="EMBL" id="GGJ07460.1"/>
    </source>
</evidence>
<evidence type="ECO:0000256" key="1">
    <source>
        <dbReference type="ARBA" id="ARBA00007964"/>
    </source>
</evidence>
<dbReference type="SUPFAM" id="SSF48179">
    <property type="entry name" value="6-phosphogluconate dehydrogenase C-terminal domain-like"/>
    <property type="match status" value="1"/>
</dbReference>
<reference evidence="5" key="2">
    <citation type="submission" date="2020-09" db="EMBL/GenBank/DDBJ databases">
        <authorList>
            <person name="Sun Q."/>
            <person name="Ohkuma M."/>
        </authorList>
    </citation>
    <scope>NUCLEOTIDE SEQUENCE</scope>
    <source>
        <strain evidence="5">JCM 18487</strain>
    </source>
</reference>
<keyword evidence="2" id="KW-0560">Oxidoreductase</keyword>
<dbReference type="AlphaFoldDB" id="A0A917KB00"/>
<dbReference type="PANTHER" id="PTHR21363:SF0">
    <property type="entry name" value="PREPHENATE DEHYDROGENASE [NADP(+)]"/>
    <property type="match status" value="1"/>
</dbReference>
<dbReference type="Proteomes" id="UP000637695">
    <property type="component" value="Unassembled WGS sequence"/>
</dbReference>
<comment type="similarity">
    <text evidence="1">Belongs to the prephenate/arogenate dehydrogenase family.</text>
</comment>
<dbReference type="InterPro" id="IPR036291">
    <property type="entry name" value="NAD(P)-bd_dom_sf"/>
</dbReference>
<accession>A0A917KB00</accession>
<evidence type="ECO:0000259" key="4">
    <source>
        <dbReference type="PROSITE" id="PS51176"/>
    </source>
</evidence>
<dbReference type="InterPro" id="IPR003099">
    <property type="entry name" value="Prephen_DH"/>
</dbReference>
<dbReference type="GO" id="GO:0004665">
    <property type="term" value="F:prephenate dehydrogenase (NADP+) activity"/>
    <property type="evidence" value="ECO:0007669"/>
    <property type="project" value="InterPro"/>
</dbReference>
<dbReference type="GO" id="GO:0070403">
    <property type="term" value="F:NAD+ binding"/>
    <property type="evidence" value="ECO:0007669"/>
    <property type="project" value="InterPro"/>
</dbReference>
<dbReference type="RefSeq" id="WP_188882271.1">
    <property type="nucleotide sequence ID" value="NZ_BMOY01000022.1"/>
</dbReference>
<reference evidence="5" key="1">
    <citation type="journal article" date="2014" name="Int. J. Syst. Evol. Microbiol.">
        <title>Complete genome sequence of Corynebacterium casei LMG S-19264T (=DSM 44701T), isolated from a smear-ripened cheese.</title>
        <authorList>
            <consortium name="US DOE Joint Genome Institute (JGI-PGF)"/>
            <person name="Walter F."/>
            <person name="Albersmeier A."/>
            <person name="Kalinowski J."/>
            <person name="Ruckert C."/>
        </authorList>
    </citation>
    <scope>NUCLEOTIDE SEQUENCE</scope>
    <source>
        <strain evidence="5">JCM 18487</strain>
    </source>
</reference>
<protein>
    <submittedName>
        <fullName evidence="5">Prephenate dehydrogenase</fullName>
    </submittedName>
</protein>
<comment type="pathway">
    <text evidence="3">Amino-acid biosynthesis.</text>
</comment>